<name>A0A168E5A2_9HYPO</name>
<evidence type="ECO:0000313" key="4">
    <source>
        <dbReference type="Proteomes" id="UP000078544"/>
    </source>
</evidence>
<evidence type="ECO:0000259" key="2">
    <source>
        <dbReference type="Pfam" id="PF09995"/>
    </source>
</evidence>
<dbReference type="AlphaFoldDB" id="A0A168E5A2"/>
<dbReference type="STRING" id="1081109.A0A168E5A2"/>
<keyword evidence="4" id="KW-1185">Reference proteome</keyword>
<feature type="transmembrane region" description="Helical" evidence="1">
    <location>
        <begin position="16"/>
        <end position="35"/>
    </location>
</feature>
<dbReference type="EMBL" id="AZGY01000005">
    <property type="protein sequence ID" value="KZZ98431.1"/>
    <property type="molecule type" value="Genomic_DNA"/>
</dbReference>
<evidence type="ECO:0000313" key="3">
    <source>
        <dbReference type="EMBL" id="KZZ98431.1"/>
    </source>
</evidence>
<dbReference type="Pfam" id="PF09995">
    <property type="entry name" value="MPAB_Lcp_cat"/>
    <property type="match status" value="1"/>
</dbReference>
<dbReference type="OrthoDB" id="545169at2759"/>
<comment type="caution">
    <text evidence="3">The sequence shown here is derived from an EMBL/GenBank/DDBJ whole genome shotgun (WGS) entry which is preliminary data.</text>
</comment>
<dbReference type="Proteomes" id="UP000078544">
    <property type="component" value="Unassembled WGS sequence"/>
</dbReference>
<sequence>MSLWGLELLSSLACHWLWLLPLAVSYVALCSLLRWRRIETMQRKLGFADPRALSSMTTVQAQSIVQHMIQLEFPYTLKTALQFALFKTYGIPTISKLLVDTRMFSEKATASKRYEDTEVLIGEFMAHGPTEERTRQAIGRMNSLHSPFIKAGKISNEDLLYTLALFISEPVRFIEMLEWRHITEMELCALATFWKSIGDAMSIQYTGYLKQNSWKDGLEFAKDIIEWAQQYEEDYMRPAASNCKTANELTPLLLFYLPSPFVGFARSVMGVIMGERLREAMMFESPSASARLVTKVVLGLRRFVLRHLALPRFCPKVSFSERDPATGRYHKKEYLVHPYYVKPTFSNRWGPQAWITRIGGGIVPGGAGGARYSPEGYRFEEIGPVAKKTFDAEHLKKWENEAEKSLPLGCPFAISR</sequence>
<dbReference type="PANTHER" id="PTHR36124">
    <property type="match status" value="1"/>
</dbReference>
<accession>A0A168E5A2</accession>
<feature type="domain" description="ER-bound oxygenase mpaB/mpaB'/Rubber oxygenase catalytic" evidence="2">
    <location>
        <begin position="112"/>
        <end position="297"/>
    </location>
</feature>
<organism evidence="3 4">
    <name type="scientific">Moelleriella libera RCEF 2490</name>
    <dbReference type="NCBI Taxonomy" id="1081109"/>
    <lineage>
        <taxon>Eukaryota</taxon>
        <taxon>Fungi</taxon>
        <taxon>Dikarya</taxon>
        <taxon>Ascomycota</taxon>
        <taxon>Pezizomycotina</taxon>
        <taxon>Sordariomycetes</taxon>
        <taxon>Hypocreomycetidae</taxon>
        <taxon>Hypocreales</taxon>
        <taxon>Clavicipitaceae</taxon>
        <taxon>Moelleriella</taxon>
    </lineage>
</organism>
<keyword evidence="1" id="KW-0812">Transmembrane</keyword>
<proteinExistence type="predicted"/>
<evidence type="ECO:0000256" key="1">
    <source>
        <dbReference type="SAM" id="Phobius"/>
    </source>
</evidence>
<reference evidence="3 4" key="1">
    <citation type="journal article" date="2016" name="Genome Biol. Evol.">
        <title>Divergent and convergent evolution of fungal pathogenicity.</title>
        <authorList>
            <person name="Shang Y."/>
            <person name="Xiao G."/>
            <person name="Zheng P."/>
            <person name="Cen K."/>
            <person name="Zhan S."/>
            <person name="Wang C."/>
        </authorList>
    </citation>
    <scope>NUCLEOTIDE SEQUENCE [LARGE SCALE GENOMIC DNA]</scope>
    <source>
        <strain evidence="3 4">RCEF 2490</strain>
    </source>
</reference>
<protein>
    <recommendedName>
        <fullName evidence="2">ER-bound oxygenase mpaB/mpaB'/Rubber oxygenase catalytic domain-containing protein</fullName>
    </recommendedName>
</protein>
<dbReference type="InterPro" id="IPR046366">
    <property type="entry name" value="MPAB"/>
</dbReference>
<keyword evidence="1" id="KW-0472">Membrane</keyword>
<dbReference type="InterPro" id="IPR018713">
    <property type="entry name" value="MPAB/Lcp_cat_dom"/>
</dbReference>
<gene>
    <name evidence="3" type="ORF">AAL_02949</name>
</gene>
<dbReference type="PANTHER" id="PTHR36124:SF1">
    <property type="entry name" value="ER-BOUND OXYGENASE MPAB_MPAB'_RUBBER OXYGENASE CATALYTIC DOMAIN-CONTAINING PROTEIN"/>
    <property type="match status" value="1"/>
</dbReference>
<keyword evidence="1" id="KW-1133">Transmembrane helix</keyword>
<dbReference type="GO" id="GO:0016491">
    <property type="term" value="F:oxidoreductase activity"/>
    <property type="evidence" value="ECO:0007669"/>
    <property type="project" value="InterPro"/>
</dbReference>